<evidence type="ECO:0000256" key="1">
    <source>
        <dbReference type="ARBA" id="ARBA00004196"/>
    </source>
</evidence>
<reference evidence="6 7" key="1">
    <citation type="submission" date="2023-03" db="EMBL/GenBank/DDBJ databases">
        <title>Draft genome sequence of Thalassotalea insulae KCTC 62186T.</title>
        <authorList>
            <person name="Sawabe T."/>
        </authorList>
    </citation>
    <scope>NUCLEOTIDE SEQUENCE [LARGE SCALE GENOMIC DNA]</scope>
    <source>
        <strain evidence="6 7">KCTC 62186</strain>
    </source>
</reference>
<evidence type="ECO:0000256" key="4">
    <source>
        <dbReference type="SAM" id="SignalP"/>
    </source>
</evidence>
<comment type="subcellular location">
    <subcellularLocation>
        <location evidence="1">Cell envelope</location>
    </subcellularLocation>
</comment>
<dbReference type="Proteomes" id="UP001157186">
    <property type="component" value="Unassembled WGS sequence"/>
</dbReference>
<dbReference type="SUPFAM" id="SSF53822">
    <property type="entry name" value="Periplasmic binding protein-like I"/>
    <property type="match status" value="1"/>
</dbReference>
<evidence type="ECO:0000313" key="7">
    <source>
        <dbReference type="Proteomes" id="UP001157186"/>
    </source>
</evidence>
<dbReference type="PANTHER" id="PTHR46847:SF1">
    <property type="entry name" value="D-ALLOSE-BINDING PERIPLASMIC PROTEIN-RELATED"/>
    <property type="match status" value="1"/>
</dbReference>
<dbReference type="RefSeq" id="WP_284246312.1">
    <property type="nucleotide sequence ID" value="NZ_BSST01000001.1"/>
</dbReference>
<accession>A0ABQ6GYB8</accession>
<dbReference type="Gene3D" id="3.40.50.2300">
    <property type="match status" value="2"/>
</dbReference>
<feature type="domain" description="Periplasmic binding protein" evidence="5">
    <location>
        <begin position="24"/>
        <end position="288"/>
    </location>
</feature>
<name>A0ABQ6GYB8_9GAMM</name>
<keyword evidence="7" id="KW-1185">Reference proteome</keyword>
<comment type="caution">
    <text evidence="6">The sequence shown here is derived from an EMBL/GenBank/DDBJ whole genome shotgun (WGS) entry which is preliminary data.</text>
</comment>
<protein>
    <recommendedName>
        <fullName evidence="5">Periplasmic binding protein domain-containing protein</fullName>
    </recommendedName>
</protein>
<comment type="similarity">
    <text evidence="2">Belongs to the bacterial solute-binding protein 2 family.</text>
</comment>
<gene>
    <name evidence="6" type="ORF">tinsulaeT_36720</name>
</gene>
<feature type="signal peptide" evidence="4">
    <location>
        <begin position="1"/>
        <end position="19"/>
    </location>
</feature>
<organism evidence="6 7">
    <name type="scientific">Thalassotalea insulae</name>
    <dbReference type="NCBI Taxonomy" id="2056778"/>
    <lineage>
        <taxon>Bacteria</taxon>
        <taxon>Pseudomonadati</taxon>
        <taxon>Pseudomonadota</taxon>
        <taxon>Gammaproteobacteria</taxon>
        <taxon>Alteromonadales</taxon>
        <taxon>Colwelliaceae</taxon>
        <taxon>Thalassotalea</taxon>
    </lineage>
</organism>
<dbReference type="PANTHER" id="PTHR46847">
    <property type="entry name" value="D-ALLOSE-BINDING PERIPLASMIC PROTEIN-RELATED"/>
    <property type="match status" value="1"/>
</dbReference>
<dbReference type="InterPro" id="IPR028082">
    <property type="entry name" value="Peripla_BP_I"/>
</dbReference>
<keyword evidence="3 4" id="KW-0732">Signal</keyword>
<proteinExistence type="inferred from homology"/>
<dbReference type="Pfam" id="PF13407">
    <property type="entry name" value="Peripla_BP_4"/>
    <property type="match status" value="1"/>
</dbReference>
<evidence type="ECO:0000259" key="5">
    <source>
        <dbReference type="Pfam" id="PF13407"/>
    </source>
</evidence>
<feature type="chain" id="PRO_5045788145" description="Periplasmic binding protein domain-containing protein" evidence="4">
    <location>
        <begin position="20"/>
        <end position="363"/>
    </location>
</feature>
<dbReference type="InterPro" id="IPR025997">
    <property type="entry name" value="SBP_2_dom"/>
</dbReference>
<evidence type="ECO:0000313" key="6">
    <source>
        <dbReference type="EMBL" id="GLX80332.1"/>
    </source>
</evidence>
<evidence type="ECO:0000256" key="3">
    <source>
        <dbReference type="ARBA" id="ARBA00022729"/>
    </source>
</evidence>
<dbReference type="CDD" id="cd06324">
    <property type="entry name" value="PBP1_ABC_sugar_binding-like"/>
    <property type="match status" value="1"/>
</dbReference>
<evidence type="ECO:0000256" key="2">
    <source>
        <dbReference type="ARBA" id="ARBA00007639"/>
    </source>
</evidence>
<sequence>MVKCLTVLLTILIHNTCLAINVTFINPSVPGTAFWDRVSAAAVAAADDFDIQLTILYGRDNRIFQYKAIEQAIAAEITPDYIIFMPYDGNAVQSYDLIEAAKIPFVTIERTLQPTEQAELGQPQQKYHYWLGEIFHNNVNAGKLLADALIEQAVKGANKKSLTAIGIAGSFSGESNQRAEGLKQSIDAHHNIELLQVVPAIWSRERSRHIILQLTERFGDIDIAWAASDSMALGVLDSLKSGYDKMNPKLAIGGIDWTVEAIQAVKQGDLAASVGGHIMQTAWALVKIYDHHRGIKVFTKGKNSESYDLEVIHNKNIMHYFILANKVNWRAVNFKQFTRSYTKQDHYQFSFRLIIEALNNNSD</sequence>
<dbReference type="EMBL" id="BSST01000001">
    <property type="protein sequence ID" value="GLX80332.1"/>
    <property type="molecule type" value="Genomic_DNA"/>
</dbReference>